<dbReference type="Pfam" id="PF13602">
    <property type="entry name" value="ADH_zinc_N_2"/>
    <property type="match status" value="1"/>
</dbReference>
<dbReference type="AlphaFoldDB" id="A0ABZ3"/>
<dbReference type="Gene3D" id="3.40.50.720">
    <property type="entry name" value="NAD(P)-binding Rossmann-like Domain"/>
    <property type="match status" value="1"/>
</dbReference>
<organism evidence="2">
    <name type="scientific">Streptomyces ambofaciens (strain ATCC 23877 / 3486 / DSM 40053 / JCM 4204 / NBRC 12836 / NRRL B-2516)</name>
    <dbReference type="NCBI Taxonomy" id="278992"/>
    <lineage>
        <taxon>Bacteria</taxon>
        <taxon>Bacillati</taxon>
        <taxon>Actinomycetota</taxon>
        <taxon>Actinomycetes</taxon>
        <taxon>Kitasatosporales</taxon>
        <taxon>Streptomycetaceae</taxon>
        <taxon>Streptomyces</taxon>
    </lineage>
</organism>
<dbReference type="KEGG" id="samb:SAM23877_7328"/>
<protein>
    <submittedName>
        <fullName evidence="2">Putative alcohol dehydrogenase</fullName>
    </submittedName>
</protein>
<evidence type="ECO:0000313" key="2">
    <source>
        <dbReference type="EMBL" id="CAJ87996.1"/>
    </source>
</evidence>
<evidence type="ECO:0000313" key="3">
    <source>
        <dbReference type="Proteomes" id="UP000061018"/>
    </source>
</evidence>
<dbReference type="Proteomes" id="UP000061018">
    <property type="component" value="Chromosome"/>
</dbReference>
<reference evidence="2" key="2">
    <citation type="journal article" date="2006" name="Mol. Biol. Evol.">
        <title>Evolution of the terminal regions of the Streptomyces linear chromosome.</title>
        <authorList>
            <person name="Choulet F."/>
            <person name="Aigle B."/>
            <person name="Gallois A."/>
            <person name="Mangenot S."/>
            <person name="Gerbaud C."/>
            <person name="Truong C."/>
            <person name="Francou F.X."/>
            <person name="Fourrier C."/>
            <person name="Guerineau M."/>
            <person name="Decaris B."/>
            <person name="Barbe V."/>
            <person name="Pernodet J.L."/>
            <person name="Leblond P."/>
        </authorList>
    </citation>
    <scope>NUCLEOTIDE SEQUENCE</scope>
    <source>
        <strain evidence="2">ATCC 23877</strain>
    </source>
</reference>
<dbReference type="Gene3D" id="3.90.180.10">
    <property type="entry name" value="Medium-chain alcohol dehydrogenases, catalytic domain"/>
    <property type="match status" value="1"/>
</dbReference>
<name>A0ABZ3_STRA7</name>
<dbReference type="RefSeq" id="WP_053141813.1">
    <property type="nucleotide sequence ID" value="NZ_CP012382.1"/>
</dbReference>
<gene>
    <name evidence="1" type="ORF">SAM23877_7328</name>
    <name evidence="2" type="ORF">SAMR0287</name>
</gene>
<sequence>MNITDLVWKNATAHGFTFTMTPPDVARAVRVTLLNWLDAGRIKPVVGRVIPLDQAPEAQRYLIEERPFGRVLLAMAR</sequence>
<reference evidence="2" key="1">
    <citation type="journal article" date="2006" name="Microbiology (Mosc.)">
        <title>Multiple biosynthetic and uptake systems mediate siderophore-dependent iron acquisition in Streptomyces coelicolor A3(2) and Streptomyces ambofaciens ATCC 23877.</title>
        <authorList>
            <person name="Barona-Gomez F."/>
            <person name="Lautru S."/>
            <person name="Francou F.X."/>
            <person name="Leblond P."/>
            <person name="Pernodet J.L."/>
            <person name="Challis G.L."/>
        </authorList>
    </citation>
    <scope>NUCLEOTIDE SEQUENCE</scope>
    <source>
        <strain evidence="2">ATCC 23877</strain>
    </source>
</reference>
<accession>A0ABZ3</accession>
<reference evidence="1" key="4">
    <citation type="submission" date="2015-07" db="EMBL/GenBank/DDBJ databases">
        <title>Complete genome sequence of Streptomyces ambofaciens ATCC 23877, the spiramycin producer.</title>
        <authorList>
            <person name="Thibessard A."/>
            <person name="Haas D."/>
            <person name="Gerbaud C."/>
            <person name="Aigle B."/>
            <person name="Lautru S."/>
            <person name="Pernodet J.-L."/>
            <person name="Leblond P."/>
        </authorList>
    </citation>
    <scope>NUCLEOTIDE SEQUENCE [LARGE SCALE GENOMIC DNA]</scope>
    <source>
        <strain evidence="1">ATCC 23877</strain>
    </source>
</reference>
<evidence type="ECO:0000313" key="1">
    <source>
        <dbReference type="EMBL" id="AKZ60369.1"/>
    </source>
</evidence>
<proteinExistence type="predicted"/>
<reference evidence="3" key="3">
    <citation type="journal article" date="2015" name="J. Biotechnol.">
        <title>Complete genome sequence of Streptomyces ambofaciens ATCC 23877, the spiramycin producer.</title>
        <authorList>
            <person name="Thibessard A."/>
            <person name="Haas D."/>
            <person name="Gerbaud C."/>
            <person name="Aigle B."/>
            <person name="Lautru S."/>
            <person name="Pernodet J.L."/>
            <person name="Leblond P."/>
        </authorList>
    </citation>
    <scope>NUCLEOTIDE SEQUENCE [LARGE SCALE GENOMIC DNA]</scope>
    <source>
        <strain evidence="3">ATCC 23877 / 3486 / DSM 40053 / JCM 4204 / NBRC 12836 / NRRL B-2516</strain>
    </source>
</reference>
<dbReference type="EMBL" id="CP012382">
    <property type="protein sequence ID" value="AKZ60369.1"/>
    <property type="molecule type" value="Genomic_DNA"/>
</dbReference>
<dbReference type="EMBL" id="AM238664">
    <property type="protein sequence ID" value="CAJ87996.1"/>
    <property type="molecule type" value="Genomic_DNA"/>
</dbReference>